<feature type="region of interest" description="Disordered" evidence="6">
    <location>
        <begin position="359"/>
        <end position="429"/>
    </location>
</feature>
<evidence type="ECO:0000259" key="9">
    <source>
        <dbReference type="Pfam" id="PF05737"/>
    </source>
</evidence>
<keyword evidence="3" id="KW-0964">Secreted</keyword>
<dbReference type="SUPFAM" id="SSF49401">
    <property type="entry name" value="Bacterial adhesins"/>
    <property type="match status" value="2"/>
</dbReference>
<dbReference type="Gene3D" id="2.60.40.1280">
    <property type="match status" value="1"/>
</dbReference>
<dbReference type="InterPro" id="IPR011252">
    <property type="entry name" value="Fibrogen-bd_dom1"/>
</dbReference>
<feature type="compositionally biased region" description="Basic and acidic residues" evidence="6">
    <location>
        <begin position="359"/>
        <end position="369"/>
    </location>
</feature>
<dbReference type="Proteomes" id="UP000735205">
    <property type="component" value="Unassembled WGS sequence"/>
</dbReference>
<feature type="compositionally biased region" description="Pro residues" evidence="6">
    <location>
        <begin position="373"/>
        <end position="405"/>
    </location>
</feature>
<feature type="domain" description="Collagen binding" evidence="9">
    <location>
        <begin position="196"/>
        <end position="337"/>
    </location>
</feature>
<reference evidence="10 11" key="1">
    <citation type="submission" date="2020-02" db="EMBL/GenBank/DDBJ databases">
        <title>Fructobacillus sp. isolated from paper mulberry of Taiwan.</title>
        <authorList>
            <person name="Lin S.-T."/>
        </authorList>
    </citation>
    <scope>NUCLEOTIDE SEQUENCE [LARGE SCALE GENOMIC DNA]</scope>
    <source>
        <strain evidence="10 11">M1-21</strain>
    </source>
</reference>
<dbReference type="InterPro" id="IPR008966">
    <property type="entry name" value="Adhesion_dom_sf"/>
</dbReference>
<accession>A0ABS5QSM6</accession>
<sequence length="470" mass="51155">MIKRIIIVLSILFLSGASNVLGFADEGPVENPYVKSIHLDDLSNSGQAKQYNVDDLMKITWSFDIAKGSPIKAGEQLKFYLPINFTFDQNIMNTVNKVSVLTDADGNSLGTTSLAGDRYVVITWNDYAENYFNHGGLKDNELIAYAGWNIEKSSHSVQVPINWGVKTNDVPATPTVTPSTNTNPTPATPGGKDDFIINKSGNYGNDTDEAGYIYWSVRINAAKLNINDAVLTDTMSQGQTLAATKKFEVWKYDLTNGWDMNKRTFISSGDYGNHGISVDPDLEQTGTTKFSVHFGNIDSNTGYEIFYMTKYDPEKTPDGTQFTNSADLTGVNFKKATADDVHTKDIFFIYDFVMGKERPGSHRPKKDDDTPVNPTPSPNPEPSPSPAPASSPAPSPSPVPEPVTPDTPAKPASKSVAKAAVPSPRKKESALTIALPKTAKVLTVKAVSLGLIGLVSLSSLTWFLLKRKDK</sequence>
<evidence type="ECO:0000256" key="5">
    <source>
        <dbReference type="ARBA" id="ARBA00023088"/>
    </source>
</evidence>
<evidence type="ECO:0000256" key="4">
    <source>
        <dbReference type="ARBA" id="ARBA00022729"/>
    </source>
</evidence>
<evidence type="ECO:0000256" key="8">
    <source>
        <dbReference type="SAM" id="SignalP"/>
    </source>
</evidence>
<gene>
    <name evidence="10" type="ORF">G6R28_01115</name>
</gene>
<feature type="compositionally biased region" description="Low complexity" evidence="6">
    <location>
        <begin position="406"/>
        <end position="423"/>
    </location>
</feature>
<feature type="transmembrane region" description="Helical" evidence="7">
    <location>
        <begin position="446"/>
        <end position="465"/>
    </location>
</feature>
<evidence type="ECO:0000256" key="7">
    <source>
        <dbReference type="SAM" id="Phobius"/>
    </source>
</evidence>
<feature type="region of interest" description="Disordered" evidence="6">
    <location>
        <begin position="174"/>
        <end position="194"/>
    </location>
</feature>
<evidence type="ECO:0000313" key="10">
    <source>
        <dbReference type="EMBL" id="MBS9335837.1"/>
    </source>
</evidence>
<dbReference type="InterPro" id="IPR008456">
    <property type="entry name" value="Collagen-bd_dom"/>
</dbReference>
<keyword evidence="7" id="KW-1133">Transmembrane helix</keyword>
<evidence type="ECO:0000256" key="3">
    <source>
        <dbReference type="ARBA" id="ARBA00022525"/>
    </source>
</evidence>
<name>A0ABS5QSM6_9LACO</name>
<feature type="compositionally biased region" description="Low complexity" evidence="6">
    <location>
        <begin position="174"/>
        <end position="189"/>
    </location>
</feature>
<keyword evidence="7" id="KW-0472">Membrane</keyword>
<keyword evidence="4 8" id="KW-0732">Signal</keyword>
<dbReference type="Gene3D" id="2.60.40.740">
    <property type="match status" value="1"/>
</dbReference>
<keyword evidence="11" id="KW-1185">Reference proteome</keyword>
<comment type="caution">
    <text evidence="10">The sequence shown here is derived from an EMBL/GenBank/DDBJ whole genome shotgun (WGS) entry which is preliminary data.</text>
</comment>
<proteinExistence type="predicted"/>
<evidence type="ECO:0000256" key="2">
    <source>
        <dbReference type="ARBA" id="ARBA00022512"/>
    </source>
</evidence>
<comment type="subcellular location">
    <subcellularLocation>
        <location evidence="1">Secreted</location>
        <location evidence="1">Cell wall</location>
    </subcellularLocation>
</comment>
<evidence type="ECO:0000256" key="6">
    <source>
        <dbReference type="SAM" id="MobiDB-lite"/>
    </source>
</evidence>
<evidence type="ECO:0000313" key="11">
    <source>
        <dbReference type="Proteomes" id="UP000735205"/>
    </source>
</evidence>
<keyword evidence="7" id="KW-0812">Transmembrane</keyword>
<evidence type="ECO:0000256" key="1">
    <source>
        <dbReference type="ARBA" id="ARBA00004191"/>
    </source>
</evidence>
<keyword evidence="5" id="KW-0572">Peptidoglycan-anchor</keyword>
<organism evidence="10 11">
    <name type="scientific">Fructobacillus papyrifericola</name>
    <dbReference type="NCBI Taxonomy" id="2713172"/>
    <lineage>
        <taxon>Bacteria</taxon>
        <taxon>Bacillati</taxon>
        <taxon>Bacillota</taxon>
        <taxon>Bacilli</taxon>
        <taxon>Lactobacillales</taxon>
        <taxon>Lactobacillaceae</taxon>
        <taxon>Fructobacillus</taxon>
    </lineage>
</organism>
<dbReference type="Pfam" id="PF05737">
    <property type="entry name" value="Collagen_bind"/>
    <property type="match status" value="1"/>
</dbReference>
<dbReference type="RefSeq" id="WP_213792404.1">
    <property type="nucleotide sequence ID" value="NZ_JAAMFJ010000001.1"/>
</dbReference>
<protein>
    <recommendedName>
        <fullName evidence="9">Collagen binding domain-containing protein</fullName>
    </recommendedName>
</protein>
<feature type="chain" id="PRO_5045324283" description="Collagen binding domain-containing protein" evidence="8">
    <location>
        <begin position="25"/>
        <end position="470"/>
    </location>
</feature>
<keyword evidence="2" id="KW-0134">Cell wall</keyword>
<dbReference type="EMBL" id="JAAMFJ010000001">
    <property type="protein sequence ID" value="MBS9335837.1"/>
    <property type="molecule type" value="Genomic_DNA"/>
</dbReference>
<feature type="signal peptide" evidence="8">
    <location>
        <begin position="1"/>
        <end position="24"/>
    </location>
</feature>